<dbReference type="AlphaFoldDB" id="A0ABD2HTL6"/>
<evidence type="ECO:0000313" key="2">
    <source>
        <dbReference type="Proteomes" id="UP001620626"/>
    </source>
</evidence>
<name>A0ABD2HTL6_9BILA</name>
<protein>
    <submittedName>
        <fullName evidence="1">Uncharacterized protein</fullName>
    </submittedName>
</protein>
<evidence type="ECO:0000313" key="1">
    <source>
        <dbReference type="EMBL" id="KAL3068035.1"/>
    </source>
</evidence>
<comment type="caution">
    <text evidence="1">The sequence shown here is derived from an EMBL/GenBank/DDBJ whole genome shotgun (WGS) entry which is preliminary data.</text>
</comment>
<accession>A0ABD2HTL6</accession>
<reference evidence="1 2" key="1">
    <citation type="submission" date="2024-10" db="EMBL/GenBank/DDBJ databases">
        <authorList>
            <person name="Kim D."/>
        </authorList>
    </citation>
    <scope>NUCLEOTIDE SEQUENCE [LARGE SCALE GENOMIC DNA]</scope>
    <source>
        <strain evidence="1">BH-2024</strain>
    </source>
</reference>
<gene>
    <name evidence="1" type="ORF">niasHT_038025</name>
</gene>
<dbReference type="InterPro" id="IPR029071">
    <property type="entry name" value="Ubiquitin-like_domsf"/>
</dbReference>
<sequence length="70" mass="7990">MEEGAVLEVYGEQRGGEEQIEFSIYFRGNIYTVPVGISQQIIHLKNEIEKILRYPAAQQNIDSRTFGDAE</sequence>
<keyword evidence="2" id="KW-1185">Reference proteome</keyword>
<proteinExistence type="predicted"/>
<dbReference type="EMBL" id="JBICBT010001409">
    <property type="protein sequence ID" value="KAL3068035.1"/>
    <property type="molecule type" value="Genomic_DNA"/>
</dbReference>
<dbReference type="Proteomes" id="UP001620626">
    <property type="component" value="Unassembled WGS sequence"/>
</dbReference>
<dbReference type="SUPFAM" id="SSF54236">
    <property type="entry name" value="Ubiquitin-like"/>
    <property type="match status" value="1"/>
</dbReference>
<organism evidence="1 2">
    <name type="scientific">Heterodera trifolii</name>
    <dbReference type="NCBI Taxonomy" id="157864"/>
    <lineage>
        <taxon>Eukaryota</taxon>
        <taxon>Metazoa</taxon>
        <taxon>Ecdysozoa</taxon>
        <taxon>Nematoda</taxon>
        <taxon>Chromadorea</taxon>
        <taxon>Rhabditida</taxon>
        <taxon>Tylenchina</taxon>
        <taxon>Tylenchomorpha</taxon>
        <taxon>Tylenchoidea</taxon>
        <taxon>Heteroderidae</taxon>
        <taxon>Heteroderinae</taxon>
        <taxon>Heterodera</taxon>
    </lineage>
</organism>